<dbReference type="PROSITE" id="PS01344">
    <property type="entry name" value="FRATAXIN_1"/>
    <property type="match status" value="1"/>
</dbReference>
<proteinExistence type="inferred from homology"/>
<dbReference type="PANTHER" id="PTHR16821:SF2">
    <property type="entry name" value="FRATAXIN, MITOCHONDRIAL"/>
    <property type="match status" value="1"/>
</dbReference>
<dbReference type="Gene3D" id="3.30.920.10">
    <property type="entry name" value="Frataxin/CyaY"/>
    <property type="match status" value="1"/>
</dbReference>
<comment type="function">
    <text evidence="4">Involved in iron-sulfur (Fe-S) cluster assembly. May act as a regulator of Fe-S biogenesis.</text>
</comment>
<dbReference type="GO" id="GO:0008199">
    <property type="term" value="F:ferric iron binding"/>
    <property type="evidence" value="ECO:0007669"/>
    <property type="project" value="InterPro"/>
</dbReference>
<dbReference type="InterPro" id="IPR036524">
    <property type="entry name" value="Frataxin/CyaY_sf"/>
</dbReference>
<dbReference type="GO" id="GO:0016226">
    <property type="term" value="P:iron-sulfur cluster assembly"/>
    <property type="evidence" value="ECO:0007669"/>
    <property type="project" value="UniProtKB-UniRule"/>
</dbReference>
<evidence type="ECO:0000256" key="4">
    <source>
        <dbReference type="HAMAP-Rule" id="MF_00142"/>
    </source>
</evidence>
<reference evidence="5 6" key="1">
    <citation type="submission" date="2017-04" db="EMBL/GenBank/DDBJ databases">
        <authorList>
            <person name="Afonso C.L."/>
            <person name="Miller P.J."/>
            <person name="Scott M.A."/>
            <person name="Spackman E."/>
            <person name="Goraichik I."/>
            <person name="Dimitrov K.M."/>
            <person name="Suarez D.L."/>
            <person name="Swayne D.E."/>
        </authorList>
    </citation>
    <scope>NUCLEOTIDE SEQUENCE [LARGE SCALE GENOMIC DNA]</scope>
    <source>
        <strain evidence="5 6">VK13</strain>
    </source>
</reference>
<organism evidence="5 6">
    <name type="scientific">Polynucleobacter kasalickyi</name>
    <dbReference type="NCBI Taxonomy" id="1938817"/>
    <lineage>
        <taxon>Bacteria</taxon>
        <taxon>Pseudomonadati</taxon>
        <taxon>Pseudomonadota</taxon>
        <taxon>Betaproteobacteria</taxon>
        <taxon>Burkholderiales</taxon>
        <taxon>Burkholderiaceae</taxon>
        <taxon>Polynucleobacter</taxon>
    </lineage>
</organism>
<dbReference type="HAMAP" id="MF_00142">
    <property type="entry name" value="CyaY"/>
    <property type="match status" value="1"/>
</dbReference>
<dbReference type="InterPro" id="IPR020895">
    <property type="entry name" value="Frataxin_CS"/>
</dbReference>
<dbReference type="InterPro" id="IPR002908">
    <property type="entry name" value="Frataxin/CyaY"/>
</dbReference>
<sequence>MQNPIEKIEDSEFKEFANLAIDKVEQALEKLFETTDFDVDTERQGSNVLNIKFPNNTVIVINLQTPLHELWLAAKEGGYHFRWAGTKASPLWLDTKTNEEFFTAVSRHISKQGGVNLTIN</sequence>
<evidence type="ECO:0000256" key="2">
    <source>
        <dbReference type="ARBA" id="ARBA00022723"/>
    </source>
</evidence>
<dbReference type="OrthoDB" id="285675at2"/>
<gene>
    <name evidence="4" type="primary">cyaY</name>
    <name evidence="5" type="ORF">SAMN06296008_11749</name>
</gene>
<comment type="similarity">
    <text evidence="1 4">Belongs to the frataxin family.</text>
</comment>
<dbReference type="GO" id="GO:0005829">
    <property type="term" value="C:cytosol"/>
    <property type="evidence" value="ECO:0007669"/>
    <property type="project" value="TreeGrafter"/>
</dbReference>
<evidence type="ECO:0000256" key="3">
    <source>
        <dbReference type="ARBA" id="ARBA00023004"/>
    </source>
</evidence>
<dbReference type="PROSITE" id="PS50810">
    <property type="entry name" value="FRATAXIN_2"/>
    <property type="match status" value="1"/>
</dbReference>
<keyword evidence="2 4" id="KW-0479">Metal-binding</keyword>
<keyword evidence="6" id="KW-1185">Reference proteome</keyword>
<protein>
    <recommendedName>
        <fullName evidence="4">Iron-sulfur cluster assembly protein CyaY</fullName>
    </recommendedName>
</protein>
<evidence type="ECO:0000313" key="5">
    <source>
        <dbReference type="EMBL" id="SMC78573.1"/>
    </source>
</evidence>
<dbReference type="Proteomes" id="UP000192708">
    <property type="component" value="Unassembled WGS sequence"/>
</dbReference>
<dbReference type="InterPro" id="IPR047584">
    <property type="entry name" value="CyaY"/>
</dbReference>
<accession>A0A1W2C052</accession>
<dbReference type="Pfam" id="PF01491">
    <property type="entry name" value="Frataxin_Cyay"/>
    <property type="match status" value="1"/>
</dbReference>
<dbReference type="PANTHER" id="PTHR16821">
    <property type="entry name" value="FRATAXIN"/>
    <property type="match status" value="1"/>
</dbReference>
<dbReference type="RefSeq" id="WP_084285638.1">
    <property type="nucleotide sequence ID" value="NZ_FWXJ01000017.1"/>
</dbReference>
<name>A0A1W2C052_9BURK</name>
<dbReference type="STRING" id="1938817.SAMN06296008_11749"/>
<dbReference type="AlphaFoldDB" id="A0A1W2C052"/>
<dbReference type="NCBIfam" id="TIGR03421">
    <property type="entry name" value="FeS_CyaY"/>
    <property type="match status" value="1"/>
</dbReference>
<dbReference type="GO" id="GO:0008198">
    <property type="term" value="F:ferrous iron binding"/>
    <property type="evidence" value="ECO:0007669"/>
    <property type="project" value="TreeGrafter"/>
</dbReference>
<dbReference type="SUPFAM" id="SSF55387">
    <property type="entry name" value="Frataxin/Nqo15-like"/>
    <property type="match status" value="1"/>
</dbReference>
<dbReference type="EMBL" id="FWXJ01000017">
    <property type="protein sequence ID" value="SMC78573.1"/>
    <property type="molecule type" value="Genomic_DNA"/>
</dbReference>
<keyword evidence="3 4" id="KW-0408">Iron</keyword>
<evidence type="ECO:0000313" key="6">
    <source>
        <dbReference type="Proteomes" id="UP000192708"/>
    </source>
</evidence>
<evidence type="ECO:0000256" key="1">
    <source>
        <dbReference type="ARBA" id="ARBA00008183"/>
    </source>
</evidence>
<dbReference type="SMART" id="SM01219">
    <property type="entry name" value="Frataxin_Cyay"/>
    <property type="match status" value="1"/>
</dbReference>